<protein>
    <submittedName>
        <fullName evidence="1">Uncharacterized protein</fullName>
    </submittedName>
</protein>
<reference evidence="1" key="1">
    <citation type="submission" date="2023-05" db="EMBL/GenBank/DDBJ databases">
        <authorList>
            <consortium name="ELIXIR-Norway"/>
        </authorList>
    </citation>
    <scope>NUCLEOTIDE SEQUENCE</scope>
</reference>
<dbReference type="Proteomes" id="UP001162501">
    <property type="component" value="Chromosome 7"/>
</dbReference>
<evidence type="ECO:0000313" key="2">
    <source>
        <dbReference type="Proteomes" id="UP001162501"/>
    </source>
</evidence>
<gene>
    <name evidence="1" type="ORF">MRATA1EN3_LOCUS23566</name>
</gene>
<proteinExistence type="predicted"/>
<name>A0ACB0FIQ7_RANTA</name>
<sequence>MPAFASLSVFRGWRPPRLISEATAPQRAPGADDSGGPEGEPQGAPTPVVGFCAQSTDQQEMLGAQGLQQFKGGGASRPDDPSFPGEACVLHPAKRKRPNESPWIPLRATVTTSLTSAFLEPVMPNVQGNEIKAGLQLHRPASEGTSAPSPEWEAMPAVQSDLRNARKLDRAAEEGLILELLHKPRQLNTRQELPTPPPCPNEWNHSHCDEDVNQFCCFDSRSGVLY</sequence>
<dbReference type="EMBL" id="OX596091">
    <property type="protein sequence ID" value="CAI9712353.1"/>
    <property type="molecule type" value="Genomic_DNA"/>
</dbReference>
<organism evidence="1 2">
    <name type="scientific">Rangifer tarandus platyrhynchus</name>
    <name type="common">Svalbard reindeer</name>
    <dbReference type="NCBI Taxonomy" id="3082113"/>
    <lineage>
        <taxon>Eukaryota</taxon>
        <taxon>Metazoa</taxon>
        <taxon>Chordata</taxon>
        <taxon>Craniata</taxon>
        <taxon>Vertebrata</taxon>
        <taxon>Euteleostomi</taxon>
        <taxon>Mammalia</taxon>
        <taxon>Eutheria</taxon>
        <taxon>Laurasiatheria</taxon>
        <taxon>Artiodactyla</taxon>
        <taxon>Ruminantia</taxon>
        <taxon>Pecora</taxon>
        <taxon>Cervidae</taxon>
        <taxon>Odocoileinae</taxon>
        <taxon>Rangifer</taxon>
    </lineage>
</organism>
<evidence type="ECO:0000313" key="1">
    <source>
        <dbReference type="EMBL" id="CAI9712353.1"/>
    </source>
</evidence>
<accession>A0ACB0FIQ7</accession>